<organism evidence="1 2">
    <name type="scientific">Sporofaciens musculi</name>
    <dbReference type="NCBI Taxonomy" id="2681861"/>
    <lineage>
        <taxon>Bacteria</taxon>
        <taxon>Bacillati</taxon>
        <taxon>Bacillota</taxon>
        <taxon>Clostridia</taxon>
        <taxon>Lachnospirales</taxon>
        <taxon>Lachnospiraceae</taxon>
        <taxon>Sporofaciens</taxon>
    </lineage>
</organism>
<evidence type="ECO:0000313" key="2">
    <source>
        <dbReference type="Proteomes" id="UP000460412"/>
    </source>
</evidence>
<gene>
    <name evidence="1" type="ORF">GN277_12860</name>
</gene>
<proteinExistence type="predicted"/>
<evidence type="ECO:0000313" key="1">
    <source>
        <dbReference type="EMBL" id="MXP76252.1"/>
    </source>
</evidence>
<accession>A0A7X3MH48</accession>
<name>A0A7X3MH48_9FIRM</name>
<dbReference type="Proteomes" id="UP000460412">
    <property type="component" value="Unassembled WGS sequence"/>
</dbReference>
<sequence length="56" mass="6827">MRNDILGGISAIRYIAFREYSLKERRFYRKSVKDILQKENIFIKQPKNMYSRKKGK</sequence>
<keyword evidence="2" id="KW-1185">Reference proteome</keyword>
<reference evidence="1 2" key="1">
    <citation type="submission" date="2019-12" db="EMBL/GenBank/DDBJ databases">
        <title>Sporaefaciens musculi gen. nov., sp. nov., a novel bacterium isolated from the caecum of an obese mouse.</title>
        <authorList>
            <person name="Rasmussen T.S."/>
            <person name="Streidl T."/>
            <person name="Hitch T.C.A."/>
            <person name="Wortmann E."/>
            <person name="Deptula P."/>
            <person name="Hansen M."/>
            <person name="Nielsen D.S."/>
            <person name="Clavel T."/>
            <person name="Vogensen F.K."/>
        </authorList>
    </citation>
    <scope>NUCLEOTIDE SEQUENCE [LARGE SCALE GENOMIC DNA]</scope>
    <source>
        <strain evidence="1 2">WCA-9-b2</strain>
    </source>
</reference>
<protein>
    <submittedName>
        <fullName evidence="1">Uncharacterized protein</fullName>
    </submittedName>
</protein>
<comment type="caution">
    <text evidence="1">The sequence shown here is derived from an EMBL/GenBank/DDBJ whole genome shotgun (WGS) entry which is preliminary data.</text>
</comment>
<dbReference type="RefSeq" id="WP_159751404.1">
    <property type="nucleotide sequence ID" value="NZ_WUQX01000001.1"/>
</dbReference>
<dbReference type="AlphaFoldDB" id="A0A7X3MH48"/>
<dbReference type="EMBL" id="WUQX01000001">
    <property type="protein sequence ID" value="MXP76252.1"/>
    <property type="molecule type" value="Genomic_DNA"/>
</dbReference>